<dbReference type="STRING" id="134849.SAMN05443668_114135"/>
<sequence>MPGTDLSGERRDFFVSYTEADHEWATWIAWQLEEAGYTVLIQAWDMVPGSNWIALMDHGTKRAERTVAVLSRAYLENSAFGAAEWHAAYRQDPTGLAGRLIPIRVENCTVEGLLAGVVHVDLFGFRDKTEARTGLLTAVAAAIERRSKPLAEPGFPGAGKPAATPAVSDPHRSAYLAQVGQIAPPILLGREAELAAMAAFCTDAASRPYLWWRAEAWAGKSALMSTFALNPPPGVRVVSFFITSRYPGNSDRAAFVEAVNEQLAEVAGELLPSNQTPAARERSFAWLLGRAVERCTRDGQQLVLLVDGLDEDRGLAGGPDDRSVAALLPKNPPAPLRVVVAGRPNPPIPEDVPPGHPLHDPAIVRTLHPSERAETLRASMRSDLHRLWAGNTIEQDLLGFMTAAGGGLSGPDLAALCASPHPALAGVDASDVTEWDIERRLSTVAGRSFSRRASRWRPDEGPAVYLLGHEEIHTEATRYYGPRRLAGYRERLHVWAETYRDRGWPPETPEYLVRGYFQLLLTTGELTRAVECALDQARHDLLLSLSGGDAAALAEITGAQDALLAQERPELEFLARLAIERANIDDRNTRMPALLPAVWAMLGSVDRGLQIARSMTDRGQQAGALVALTGVVARAGDHRYAERIARTISSPGSQAHALVAVAESVGTGHRGLALRLTAEAEAVARTDYNPFFRARALAALASTRAGLGNHEDATCLAAEAEKIARSDTRPDSKSRLLTACAGVAGCLGDRAHALRLAEETERIARSITRVYAEIHGLTSIATVLSDLGERGYASRLIADAERLALTDPTLNRRAQALKAVIVALAAMGDEARAKRLAVEAERCARKADQHRQPRELAAAASAFAFVGDTTRAERIALSISAPGWKAGALAELARTAVRRGHTTHAMDLAIAAERSARAISLADVHARNLEVLAGAIACTGDHRFAETIARSITDPNSRAVALAAVAKSAVQNGHRDWGRALLRDAESSAARGAGSESRTVTLVAVAEALAFAGDNVAATRVARSISNPWSQVNALCAAACAAADAGEEAYAADLAHDAEQTAWSAADSTTQSNALAVVAETSARLDDRANAARVARSVTDPVARTKALSGLARAATDGTYARSLIQEAERVARAVPGRDSRTEALLTVANAAAHLDDQETTVRLTHDLPGLDTAIDALSTLIHTMATRGDADLSEKIARSITSPASRARALTVVADEIARAGDSSRAIRLMTEAEELAQSTTNIDRRARLCFSLACTAARVGHHDRARRHVAEGLSQGTWHRLPLASIANVTPEVLVALANTVSGRHADAAADAV</sequence>
<dbReference type="RefSeq" id="WP_084742066.1">
    <property type="nucleotide sequence ID" value="NZ_FRCS01000014.1"/>
</dbReference>
<dbReference type="Proteomes" id="UP000184440">
    <property type="component" value="Unassembled WGS sequence"/>
</dbReference>
<evidence type="ECO:0000259" key="1">
    <source>
        <dbReference type="PROSITE" id="PS50104"/>
    </source>
</evidence>
<dbReference type="Pfam" id="PF13676">
    <property type="entry name" value="TIR_2"/>
    <property type="match status" value="1"/>
</dbReference>
<proteinExistence type="predicted"/>
<evidence type="ECO:0000313" key="2">
    <source>
        <dbReference type="EMBL" id="SHN46301.1"/>
    </source>
</evidence>
<dbReference type="SUPFAM" id="SSF52200">
    <property type="entry name" value="Toll/Interleukin receptor TIR domain"/>
    <property type="match status" value="1"/>
</dbReference>
<gene>
    <name evidence="2" type="ORF">SAMN05443668_114135</name>
</gene>
<dbReference type="Gene3D" id="3.40.50.10140">
    <property type="entry name" value="Toll/interleukin-1 receptor homology (TIR) domain"/>
    <property type="match status" value="1"/>
</dbReference>
<dbReference type="InterPro" id="IPR011990">
    <property type="entry name" value="TPR-like_helical_dom_sf"/>
</dbReference>
<feature type="domain" description="TIR" evidence="1">
    <location>
        <begin position="9"/>
        <end position="143"/>
    </location>
</feature>
<keyword evidence="3" id="KW-1185">Reference proteome</keyword>
<dbReference type="PROSITE" id="PS50104">
    <property type="entry name" value="TIR"/>
    <property type="match status" value="1"/>
</dbReference>
<dbReference type="Gene3D" id="1.25.40.10">
    <property type="entry name" value="Tetratricopeptide repeat domain"/>
    <property type="match status" value="4"/>
</dbReference>
<evidence type="ECO:0000313" key="3">
    <source>
        <dbReference type="Proteomes" id="UP000184440"/>
    </source>
</evidence>
<dbReference type="EMBL" id="FRCS01000014">
    <property type="protein sequence ID" value="SHN46301.1"/>
    <property type="molecule type" value="Genomic_DNA"/>
</dbReference>
<dbReference type="InterPro" id="IPR035897">
    <property type="entry name" value="Toll_tir_struct_dom_sf"/>
</dbReference>
<name>A0A1M7RJH6_9ACTN</name>
<organism evidence="2 3">
    <name type="scientific">Cryptosporangium aurantiacum</name>
    <dbReference type="NCBI Taxonomy" id="134849"/>
    <lineage>
        <taxon>Bacteria</taxon>
        <taxon>Bacillati</taxon>
        <taxon>Actinomycetota</taxon>
        <taxon>Actinomycetes</taxon>
        <taxon>Cryptosporangiales</taxon>
        <taxon>Cryptosporangiaceae</taxon>
        <taxon>Cryptosporangium</taxon>
    </lineage>
</organism>
<reference evidence="2 3" key="1">
    <citation type="submission" date="2016-11" db="EMBL/GenBank/DDBJ databases">
        <authorList>
            <person name="Jaros S."/>
            <person name="Januszkiewicz K."/>
            <person name="Wedrychowicz H."/>
        </authorList>
    </citation>
    <scope>NUCLEOTIDE SEQUENCE [LARGE SCALE GENOMIC DNA]</scope>
    <source>
        <strain evidence="2 3">DSM 46144</strain>
    </source>
</reference>
<dbReference type="InterPro" id="IPR000157">
    <property type="entry name" value="TIR_dom"/>
</dbReference>
<protein>
    <submittedName>
        <fullName evidence="2">TIR domain-containing protein</fullName>
    </submittedName>
</protein>
<dbReference type="GO" id="GO:0007165">
    <property type="term" value="P:signal transduction"/>
    <property type="evidence" value="ECO:0007669"/>
    <property type="project" value="InterPro"/>
</dbReference>
<accession>A0A1M7RJH6</accession>